<dbReference type="PANTHER" id="PTHR18968:SF13">
    <property type="entry name" value="ACETOLACTATE SYNTHASE CATALYTIC SUBUNIT, MITOCHONDRIAL"/>
    <property type="match status" value="1"/>
</dbReference>
<sequence length="600" mass="63044">MNVAEAVGAILASLGVRMAFGVAGSGNFHVTNALIRHGVRYVAARNEGGAATMADAYARMSGTVAVLSVHQGPGFTNALTGITEAAKSRTPLLVLAPEPVSPHSNFRIDQPAIATAVGAHVARVGSAATVVDDTVMAFLAALLGRRTVVLALPLDVQEEVLPEEARDGVAELLARRGDVRAAARLSAGWGITFPAEEDAFADPEPAARTTSRTGAASAARPGLVAEPAEAIDRLAGLLVSAERPVFVAGRGARGTHAELEALAEQVGALLATTAVAKGEFQGSPWNLDVMGHFSSPAAAELIRGADLIVGWGCSFTAGTTRNGTLIGERASVIQVDLDRDAIGVRYPVDLGVIGDVRETARAVLAALTGRAWPCAPDERRRTGYRTPEVGKRIATEVRWRDIPYADTSGNGRIDPRTLTIELDDLLPPERIVAVDSGNFMGYPVMLLSVPDGDGFCYTQAYQSVGLGLATAIGAALARPDRLPVAALGDGGALMGISELETVVRLGLPMVIVVYDDEAYGAEVHHFGPQGEPLDTVTFPPTDFARIARGFGCDAVTVRSRADLVGVAKWLHGPRDRPLLVHAKITKDVAAWWLPDVFRVR</sequence>
<dbReference type="SUPFAM" id="SSF52467">
    <property type="entry name" value="DHS-like NAD/FAD-binding domain"/>
    <property type="match status" value="1"/>
</dbReference>
<evidence type="ECO:0000313" key="8">
    <source>
        <dbReference type="EMBL" id="ADG88222.1"/>
    </source>
</evidence>
<comment type="similarity">
    <text evidence="1 3">Belongs to the TPP enzyme family.</text>
</comment>
<organism evidence="8 9">
    <name type="scientific">Thermobispora bispora (strain ATCC 19993 / DSM 43833 / CBS 139.67 / JCM 10125 / KCTC 9307 / NBRC 14880 / R51)</name>
    <dbReference type="NCBI Taxonomy" id="469371"/>
    <lineage>
        <taxon>Bacteria</taxon>
        <taxon>Bacillati</taxon>
        <taxon>Actinomycetota</taxon>
        <taxon>Actinomycetes</taxon>
        <taxon>Streptosporangiales</taxon>
        <taxon>Streptosporangiaceae</taxon>
        <taxon>Thermobispora</taxon>
    </lineage>
</organism>
<dbReference type="OrthoDB" id="3203527at2"/>
<dbReference type="GO" id="GO:0009099">
    <property type="term" value="P:L-valine biosynthetic process"/>
    <property type="evidence" value="ECO:0007669"/>
    <property type="project" value="TreeGrafter"/>
</dbReference>
<dbReference type="PANTHER" id="PTHR18968">
    <property type="entry name" value="THIAMINE PYROPHOSPHATE ENZYMES"/>
    <property type="match status" value="1"/>
</dbReference>
<dbReference type="AlphaFoldDB" id="D6YA79"/>
<dbReference type="CDD" id="cd07035">
    <property type="entry name" value="TPP_PYR_POX_like"/>
    <property type="match status" value="1"/>
</dbReference>
<dbReference type="GO" id="GO:0000287">
    <property type="term" value="F:magnesium ion binding"/>
    <property type="evidence" value="ECO:0007669"/>
    <property type="project" value="InterPro"/>
</dbReference>
<evidence type="ECO:0000259" key="5">
    <source>
        <dbReference type="Pfam" id="PF00205"/>
    </source>
</evidence>
<name>D6YA79_THEBD</name>
<accession>D6YA79</accession>
<dbReference type="Pfam" id="PF00205">
    <property type="entry name" value="TPP_enzyme_M"/>
    <property type="match status" value="1"/>
</dbReference>
<dbReference type="GO" id="GO:0005948">
    <property type="term" value="C:acetolactate synthase complex"/>
    <property type="evidence" value="ECO:0007669"/>
    <property type="project" value="TreeGrafter"/>
</dbReference>
<dbReference type="RefSeq" id="WP_013131755.1">
    <property type="nucleotide sequence ID" value="NC_014165.1"/>
</dbReference>
<dbReference type="GO" id="GO:0030976">
    <property type="term" value="F:thiamine pyrophosphate binding"/>
    <property type="evidence" value="ECO:0007669"/>
    <property type="project" value="InterPro"/>
</dbReference>
<evidence type="ECO:0000313" key="9">
    <source>
        <dbReference type="Proteomes" id="UP000006640"/>
    </source>
</evidence>
<dbReference type="InterPro" id="IPR012001">
    <property type="entry name" value="Thiamin_PyroP_enz_TPP-bd_dom"/>
</dbReference>
<evidence type="ECO:0000259" key="6">
    <source>
        <dbReference type="Pfam" id="PF02775"/>
    </source>
</evidence>
<dbReference type="InterPro" id="IPR011766">
    <property type="entry name" value="TPP_enzyme_TPP-bd"/>
</dbReference>
<dbReference type="eggNOG" id="COG0028">
    <property type="taxonomic scope" value="Bacteria"/>
</dbReference>
<dbReference type="Proteomes" id="UP000006640">
    <property type="component" value="Chromosome"/>
</dbReference>
<reference evidence="8 9" key="1">
    <citation type="submission" date="2010-01" db="EMBL/GenBank/DDBJ databases">
        <title>The complete genome of Thermobispora bispora DSM 43833.</title>
        <authorList>
            <consortium name="US DOE Joint Genome Institute (JGI-PGF)"/>
            <person name="Lucas S."/>
            <person name="Copeland A."/>
            <person name="Lapidus A."/>
            <person name="Glavina del Rio T."/>
            <person name="Dalin E."/>
            <person name="Tice H."/>
            <person name="Bruce D."/>
            <person name="Goodwin L."/>
            <person name="Pitluck S."/>
            <person name="Kyrpides N."/>
            <person name="Mavromatis K."/>
            <person name="Ivanova N."/>
            <person name="Mikhailova N."/>
            <person name="Chertkov O."/>
            <person name="Brettin T."/>
            <person name="Detter J.C."/>
            <person name="Han C."/>
            <person name="Larimer F."/>
            <person name="Land M."/>
            <person name="Hauser L."/>
            <person name="Markowitz V."/>
            <person name="Cheng J.-F."/>
            <person name="Hugenholtz P."/>
            <person name="Woyke T."/>
            <person name="Wu D."/>
            <person name="Jando M."/>
            <person name="Schneider S."/>
            <person name="Klenk H.-P."/>
            <person name="Eisen J.A."/>
        </authorList>
    </citation>
    <scope>NUCLEOTIDE SEQUENCE [LARGE SCALE GENOMIC DNA]</scope>
    <source>
        <strain evidence="9">ATCC 19993 / DSM 43833 / CBS 139.67 / JCM 10125 / KCTC 9307 / NBRC 14880 / R51</strain>
    </source>
</reference>
<gene>
    <name evidence="8" type="ordered locus">Tbis_1505</name>
</gene>
<keyword evidence="9" id="KW-1185">Reference proteome</keyword>
<feature type="region of interest" description="Disordered" evidence="4">
    <location>
        <begin position="200"/>
        <end position="219"/>
    </location>
</feature>
<dbReference type="EMBL" id="CP001874">
    <property type="protein sequence ID" value="ADG88222.1"/>
    <property type="molecule type" value="Genomic_DNA"/>
</dbReference>
<feature type="domain" description="Thiamine pyrophosphate enzyme N-terminal TPP-binding" evidence="7">
    <location>
        <begin position="1"/>
        <end position="101"/>
    </location>
</feature>
<dbReference type="Pfam" id="PF02776">
    <property type="entry name" value="TPP_enzyme_N"/>
    <property type="match status" value="1"/>
</dbReference>
<feature type="compositionally biased region" description="Low complexity" evidence="4">
    <location>
        <begin position="202"/>
        <end position="219"/>
    </location>
</feature>
<dbReference type="InterPro" id="IPR045229">
    <property type="entry name" value="TPP_enz"/>
</dbReference>
<dbReference type="InterPro" id="IPR012000">
    <property type="entry name" value="Thiamin_PyroP_enz_cen_dom"/>
</dbReference>
<evidence type="ECO:0000259" key="7">
    <source>
        <dbReference type="Pfam" id="PF02776"/>
    </source>
</evidence>
<evidence type="ECO:0000256" key="1">
    <source>
        <dbReference type="ARBA" id="ARBA00007812"/>
    </source>
</evidence>
<dbReference type="InterPro" id="IPR029035">
    <property type="entry name" value="DHS-like_NAD/FAD-binding_dom"/>
</dbReference>
<dbReference type="STRING" id="469371.Tbis_1505"/>
<dbReference type="Pfam" id="PF02775">
    <property type="entry name" value="TPP_enzyme_C"/>
    <property type="match status" value="1"/>
</dbReference>
<dbReference type="SUPFAM" id="SSF52518">
    <property type="entry name" value="Thiamin diphosphate-binding fold (THDP-binding)"/>
    <property type="match status" value="2"/>
</dbReference>
<dbReference type="KEGG" id="tbi:Tbis_1505"/>
<feature type="domain" description="Thiamine pyrophosphate enzyme TPP-binding" evidence="6">
    <location>
        <begin position="452"/>
        <end position="581"/>
    </location>
</feature>
<evidence type="ECO:0000256" key="2">
    <source>
        <dbReference type="ARBA" id="ARBA00023052"/>
    </source>
</evidence>
<evidence type="ECO:0000256" key="4">
    <source>
        <dbReference type="SAM" id="MobiDB-lite"/>
    </source>
</evidence>
<dbReference type="CDD" id="cd00568">
    <property type="entry name" value="TPP_enzymes"/>
    <property type="match status" value="1"/>
</dbReference>
<protein>
    <submittedName>
        <fullName evidence="8">Thiamine pyrophosphate protein central region</fullName>
    </submittedName>
</protein>
<dbReference type="GO" id="GO:0009097">
    <property type="term" value="P:isoleucine biosynthetic process"/>
    <property type="evidence" value="ECO:0007669"/>
    <property type="project" value="TreeGrafter"/>
</dbReference>
<proteinExistence type="inferred from homology"/>
<dbReference type="GO" id="GO:0050660">
    <property type="term" value="F:flavin adenine dinucleotide binding"/>
    <property type="evidence" value="ECO:0007669"/>
    <property type="project" value="TreeGrafter"/>
</dbReference>
<dbReference type="InterPro" id="IPR029061">
    <property type="entry name" value="THDP-binding"/>
</dbReference>
<dbReference type="Gene3D" id="3.40.50.1220">
    <property type="entry name" value="TPP-binding domain"/>
    <property type="match status" value="1"/>
</dbReference>
<evidence type="ECO:0000256" key="3">
    <source>
        <dbReference type="RuleBase" id="RU362132"/>
    </source>
</evidence>
<feature type="domain" description="Thiamine pyrophosphate enzyme central" evidence="5">
    <location>
        <begin position="231"/>
        <end position="362"/>
    </location>
</feature>
<dbReference type="Gene3D" id="3.40.50.970">
    <property type="match status" value="2"/>
</dbReference>
<keyword evidence="2 3" id="KW-0786">Thiamine pyrophosphate</keyword>
<dbReference type="GO" id="GO:0003984">
    <property type="term" value="F:acetolactate synthase activity"/>
    <property type="evidence" value="ECO:0007669"/>
    <property type="project" value="TreeGrafter"/>
</dbReference>
<dbReference type="HOGENOM" id="CLU_013748_3_4_11"/>